<dbReference type="GO" id="GO:0036297">
    <property type="term" value="P:interstrand cross-link repair"/>
    <property type="evidence" value="ECO:0007669"/>
    <property type="project" value="TreeGrafter"/>
</dbReference>
<proteinExistence type="predicted"/>
<keyword evidence="2" id="KW-0067">ATP-binding</keyword>
<dbReference type="InterPro" id="IPR027417">
    <property type="entry name" value="P-loop_NTPase"/>
</dbReference>
<dbReference type="Proteomes" id="UP000306324">
    <property type="component" value="Unassembled WGS sequence"/>
</dbReference>
<feature type="domain" description="Helicase C-terminal" evidence="4">
    <location>
        <begin position="999"/>
        <end position="1157"/>
    </location>
</feature>
<dbReference type="OrthoDB" id="9815222at2"/>
<dbReference type="InterPro" id="IPR011545">
    <property type="entry name" value="DEAD/DEAH_box_helicase_dom"/>
</dbReference>
<feature type="domain" description="Helicase ATP-binding" evidence="3">
    <location>
        <begin position="114"/>
        <end position="319"/>
    </location>
</feature>
<dbReference type="InterPro" id="IPR014001">
    <property type="entry name" value="Helicase_ATP-bd"/>
</dbReference>
<sequence length="1793" mass="199985">MSLTYFSELLPVLAERAKLAAISRLGFANVPLRRHLAEVFDRPYGERGAFLADPAFEAVFGWQAAEPRMGNLAGSLLTERLVQAMDKVQGDLREDYRFPHDRQPYLHQLQAWRVLAQDTPQSLVVASGTGSGKTECFMVPILDRLVRQNTDLRGPLIGVRALFLYPLNALINSQRERLRAWTQSFGGDLRFCLYNGNTPETLPARERREHPNEVLDRETLRTSPPPILVTNATMLEYMLVRTADKPILDHSQGKLEWVVLDEAHTYVGSQAAEAALLIRRVLFAVDVTPEQVRFVATSATIGDSGGEAGQKLKRFLTDVAGVGLDRVHLVAGRRLVPDLEGVPVKEGPPLAELAAIDAEQERSAARHEALVRDATARRLRDLLVGDPTANKPPVAKLSEVCRMLFPNHLAPVRGQQQEALRWLDLLSGTRSGNGQAFLPLRAHLFHQTLSGLWACADPACTNKTCPALKDPAWPYGQAYFQPRKHCDCGSPAYEVVTCGDCGTVYLLAGDHKGQLVHYQPQAALDEFELEIEPGEANEEADEEDTQGSQYKVLIVNRPLEKAGPIDIERQSRRIVEHSENTLRVLAREDEGDGLFCPVCRGHDGYKQPLFQFSRLGAPFLLGSILPTLLEYSPDGDKPADHPYRGRRLLTFNDSRQGTARMAAKLQQDSERNRVRGLVYHLALQYGQKRASQETASLRNEIKTLAPIAATTPNPALDDLIAGKRKRLAELTRPVPIPFNDLAQYLANQGRDFDLMLAHYQRQAHGVFNEASGPIELARMFLVREFGRRPKRLNNLESMGLVAVHYPALDAIRAVPPAVDQAAGFDPIAWRDFLKICLDFFVRAGGSLAISPSWRNWLGMPFPQSQLVPRDQRDIARSQRRWPRARQSGLRATLVRLLAQVLKAEIATPQGEDRVDAVLDAAWNTLISTGLLQLTGDGRVLQPASLAFAPMDHAWICPVTRRFLDTTLRGCTPYLPELATEATSLCQRVALPLYEPPFAGVNNDLERIRLGRAWLANHSDIAGLREQGVWPVLNDRVIELAPYFTAAEHSAQQDSKVLDRYEKAFKGGDINLLSCSTTMEMGIDIGGIASVGMNNVPPHPANYLQRAGRAGRRKETRSVAMTLCKSNPLDQAVFANTRWPFDTSLPAPQVSLDSRILVQRHVHSLLLARFFATHLAGSGQEQTKLTCGSFFLGDASLAGRYADWCRAYSESRDPNLARGLRQLLRHSLLEGADLHRVMDTAAREMDGQADGWRLEWQQLEREAAEVRHAGENSPVFRAVRLHQERLSGEYLLRELATRGYLPAYGFPTHIAPFDNLTRGRLRQQAEAREDNRYRRRELANRDLMTALREYAPGSEVVMDGLVYRSAGVTLNWHIPADQHEAREAQNIRHAWRCRQCGASGSSHSREAARHCDACDAVIADADIREFLQPAGFAVDFYKEPSNDITTQHFVPVEPPWIDAQGNWFSLVNQELGRFRVTSRGHVFHQSRGIHGQGYVVCLECGRAEPMKPDGSKPDVFDKPHYKLRRAKDEGGAHCPGSDSDWKVKPGLTLGHETWTDIFELQLKTENGIWLNDETVALTLAVALRDSLAESIGVQASELGCSTKPARHGNEPVRQSILIFDRNAAGYASSADRHLDSLFRLARQHLECPVDCDSVCPHCVLDFDQRFAADNLDRHVALAFLSDDWLNRLQLPREQAYFGPASRAEYRRLPAAVWRAVSRQGVAGIRLYASGDASTWDVGPSTLRELAYRLAGQGAKVEIVLAGVRVDTLDETDCYLLYRARSRLNLLEGLEVQGQ</sequence>
<dbReference type="PROSITE" id="PS51194">
    <property type="entry name" value="HELICASE_CTER"/>
    <property type="match status" value="1"/>
</dbReference>
<dbReference type="RefSeq" id="WP_138678852.1">
    <property type="nucleotide sequence ID" value="NZ_SWAD01000110.1"/>
</dbReference>
<dbReference type="Pfam" id="PF00270">
    <property type="entry name" value="DEAD"/>
    <property type="match status" value="1"/>
</dbReference>
<comment type="caution">
    <text evidence="5">The sequence shown here is derived from an EMBL/GenBank/DDBJ whole genome shotgun (WGS) entry which is preliminary data.</text>
</comment>
<organism evidence="5 6">
    <name type="scientific">Candidatus Accumulibacter phosphatis</name>
    <dbReference type="NCBI Taxonomy" id="327160"/>
    <lineage>
        <taxon>Bacteria</taxon>
        <taxon>Pseudomonadati</taxon>
        <taxon>Pseudomonadota</taxon>
        <taxon>Betaproteobacteria</taxon>
        <taxon>Candidatus Accumulibacter</taxon>
    </lineage>
</organism>
<dbReference type="GO" id="GO:0006289">
    <property type="term" value="P:nucleotide-excision repair"/>
    <property type="evidence" value="ECO:0007669"/>
    <property type="project" value="TreeGrafter"/>
</dbReference>
<dbReference type="PANTHER" id="PTHR47957">
    <property type="entry name" value="ATP-DEPENDENT HELICASE HRQ1"/>
    <property type="match status" value="1"/>
</dbReference>
<dbReference type="GO" id="GO:0003676">
    <property type="term" value="F:nucleic acid binding"/>
    <property type="evidence" value="ECO:0007669"/>
    <property type="project" value="InterPro"/>
</dbReference>
<evidence type="ECO:0000256" key="1">
    <source>
        <dbReference type="ARBA" id="ARBA00022741"/>
    </source>
</evidence>
<dbReference type="SMART" id="SM00487">
    <property type="entry name" value="DEXDc"/>
    <property type="match status" value="1"/>
</dbReference>
<name>A0A5S4EIS0_9PROT</name>
<dbReference type="Pfam" id="PF00271">
    <property type="entry name" value="Helicase_C"/>
    <property type="match status" value="1"/>
</dbReference>
<reference evidence="5 6" key="1">
    <citation type="submission" date="2019-04" db="EMBL/GenBank/DDBJ databases">
        <title>A novel phosphate-accumulating bacterium identified in bioreactor for phosphate removal from wastewater.</title>
        <authorList>
            <person name="Kotlyarov R.Y."/>
            <person name="Beletsky A.V."/>
            <person name="Kallistova A.Y."/>
            <person name="Dorofeev A.G."/>
            <person name="Nikolaev Y.Y."/>
            <person name="Pimenov N.V."/>
            <person name="Ravin N.V."/>
            <person name="Mardanov A.V."/>
        </authorList>
    </citation>
    <scope>NUCLEOTIDE SEQUENCE [LARGE SCALE GENOMIC DNA]</scope>
    <source>
        <strain evidence="5 6">Bin19</strain>
    </source>
</reference>
<dbReference type="Gene3D" id="3.40.50.300">
    <property type="entry name" value="P-loop containing nucleotide triphosphate hydrolases"/>
    <property type="match status" value="2"/>
</dbReference>
<dbReference type="EMBL" id="SWAD01000110">
    <property type="protein sequence ID" value="TMQ75227.1"/>
    <property type="molecule type" value="Genomic_DNA"/>
</dbReference>
<evidence type="ECO:0000313" key="6">
    <source>
        <dbReference type="Proteomes" id="UP000306324"/>
    </source>
</evidence>
<keyword evidence="6" id="KW-1185">Reference proteome</keyword>
<keyword evidence="1" id="KW-0547">Nucleotide-binding</keyword>
<keyword evidence="5" id="KW-0347">Helicase</keyword>
<evidence type="ECO:0000313" key="5">
    <source>
        <dbReference type="EMBL" id="TMQ75227.1"/>
    </source>
</evidence>
<dbReference type="SUPFAM" id="SSF52540">
    <property type="entry name" value="P-loop containing nucleoside triphosphate hydrolases"/>
    <property type="match status" value="2"/>
</dbReference>
<keyword evidence="5" id="KW-0378">Hydrolase</keyword>
<evidence type="ECO:0000259" key="4">
    <source>
        <dbReference type="PROSITE" id="PS51194"/>
    </source>
</evidence>
<dbReference type="InterPro" id="IPR018973">
    <property type="entry name" value="MZB"/>
</dbReference>
<gene>
    <name evidence="5" type="ORF">ACCUM_1700</name>
</gene>
<dbReference type="SMART" id="SM00490">
    <property type="entry name" value="HELICc"/>
    <property type="match status" value="1"/>
</dbReference>
<dbReference type="PANTHER" id="PTHR47957:SF3">
    <property type="entry name" value="ATP-DEPENDENT HELICASE HRQ1"/>
    <property type="match status" value="1"/>
</dbReference>
<dbReference type="Pfam" id="PF09369">
    <property type="entry name" value="MZB"/>
    <property type="match status" value="1"/>
</dbReference>
<protein>
    <submittedName>
        <fullName evidence="5">DEAD-box helicase-related protein</fullName>
    </submittedName>
</protein>
<accession>A0A5S4EIS0</accession>
<dbReference type="GO" id="GO:0005524">
    <property type="term" value="F:ATP binding"/>
    <property type="evidence" value="ECO:0007669"/>
    <property type="project" value="UniProtKB-KW"/>
</dbReference>
<dbReference type="InterPro" id="IPR001650">
    <property type="entry name" value="Helicase_C-like"/>
</dbReference>
<dbReference type="GO" id="GO:0043138">
    <property type="term" value="F:3'-5' DNA helicase activity"/>
    <property type="evidence" value="ECO:0007669"/>
    <property type="project" value="TreeGrafter"/>
</dbReference>
<dbReference type="PROSITE" id="PS51192">
    <property type="entry name" value="HELICASE_ATP_BIND_1"/>
    <property type="match status" value="1"/>
</dbReference>
<evidence type="ECO:0000256" key="2">
    <source>
        <dbReference type="ARBA" id="ARBA00022840"/>
    </source>
</evidence>
<evidence type="ECO:0000259" key="3">
    <source>
        <dbReference type="PROSITE" id="PS51192"/>
    </source>
</evidence>